<gene>
    <name evidence="1" type="ORF">B6N60_01668</name>
</gene>
<keyword evidence="2" id="KW-1185">Reference proteome</keyword>
<protein>
    <submittedName>
        <fullName evidence="1">Uncharacterized protein</fullName>
    </submittedName>
</protein>
<dbReference type="EMBL" id="CP021056">
    <property type="protein sequence ID" value="QXE22981.1"/>
    <property type="molecule type" value="Genomic_DNA"/>
</dbReference>
<organism evidence="1 2">
    <name type="scientific">Richelia sinica FACHB-800</name>
    <dbReference type="NCBI Taxonomy" id="1357546"/>
    <lineage>
        <taxon>Bacteria</taxon>
        <taxon>Bacillati</taxon>
        <taxon>Cyanobacteriota</taxon>
        <taxon>Cyanophyceae</taxon>
        <taxon>Nostocales</taxon>
        <taxon>Nostocaceae</taxon>
        <taxon>Richelia</taxon>
    </lineage>
</organism>
<accession>A0A975Y4A6</accession>
<dbReference type="AlphaFoldDB" id="A0A975Y4A6"/>
<dbReference type="RefSeq" id="WP_190606937.1">
    <property type="nucleotide sequence ID" value="NZ_CP021056.1"/>
</dbReference>
<dbReference type="KEGG" id="rsin:B6N60_01668"/>
<sequence>MTPDEIDTALQMAFNQCCASGCPLSEQQKQILLQIVEQFQGNSTTLSDADNPLDELTSEEVTALLEFVTTEQEQNRFWKVQLLNDWLQAKDSGRVQFIRDRYGLQWLNRVQLHHFDKYADTRDSIKLKVGDRIEVSNALWEWVQDNGPCQREWFPCIVIEVNEINNGNESLTTCLIRFLNGTEYEIQGIYEWNRCNWRASKS</sequence>
<proteinExistence type="predicted"/>
<name>A0A975Y4A6_9NOST</name>
<reference evidence="1" key="1">
    <citation type="submission" date="2017-04" db="EMBL/GenBank/DDBJ databases">
        <title>Genome deletions in a multicellular cyanobacterial endosymbiont for morphological adaptation in marine diatoms.</title>
        <authorList>
            <person name="Wang Y."/>
            <person name="Gao H."/>
            <person name="Li R."/>
            <person name="Xu X."/>
        </authorList>
    </citation>
    <scope>NUCLEOTIDE SEQUENCE</scope>
    <source>
        <strain evidence="1">FACHB 800</strain>
    </source>
</reference>
<evidence type="ECO:0000313" key="2">
    <source>
        <dbReference type="Proteomes" id="UP000683511"/>
    </source>
</evidence>
<evidence type="ECO:0000313" key="1">
    <source>
        <dbReference type="EMBL" id="QXE22981.1"/>
    </source>
</evidence>
<dbReference type="Proteomes" id="UP000683511">
    <property type="component" value="Chromosome"/>
</dbReference>